<dbReference type="GO" id="GO:0005634">
    <property type="term" value="C:nucleus"/>
    <property type="evidence" value="ECO:0007669"/>
    <property type="project" value="TreeGrafter"/>
</dbReference>
<dbReference type="InterPro" id="IPR020719">
    <property type="entry name" value="RNA3'_term_phos_cycl-like_CS"/>
</dbReference>
<dbReference type="SUPFAM" id="SSF55205">
    <property type="entry name" value="EPT/RTPC-like"/>
    <property type="match status" value="1"/>
</dbReference>
<gene>
    <name evidence="11" type="ORF">EDS130_LOCUS878</name>
</gene>
<dbReference type="InterPro" id="IPR013792">
    <property type="entry name" value="RNA3'P_cycl/enolpyr_Trfase_a/b"/>
</dbReference>
<dbReference type="InterPro" id="IPR017770">
    <property type="entry name" value="RNA3'_term_phos_cyc_type_1"/>
</dbReference>
<dbReference type="PROSITE" id="PS51352">
    <property type="entry name" value="THIOREDOXIN_2"/>
    <property type="match status" value="1"/>
</dbReference>
<keyword evidence="5" id="KW-0547">Nucleotide-binding</keyword>
<dbReference type="CDD" id="cd02947">
    <property type="entry name" value="TRX_family"/>
    <property type="match status" value="1"/>
</dbReference>
<dbReference type="Pfam" id="PF05189">
    <property type="entry name" value="RTC_insert"/>
    <property type="match status" value="1"/>
</dbReference>
<accession>A0A813MW29</accession>
<dbReference type="Gene3D" id="3.30.360.20">
    <property type="entry name" value="RNA 3'-terminal phosphate cyclase, insert domain"/>
    <property type="match status" value="1"/>
</dbReference>
<dbReference type="EC" id="6.5.1.4" evidence="2"/>
<dbReference type="InterPro" id="IPR036553">
    <property type="entry name" value="RPTC_insert"/>
</dbReference>
<dbReference type="SUPFAM" id="SSF54236">
    <property type="entry name" value="Ubiquitin-like"/>
    <property type="match status" value="1"/>
</dbReference>
<dbReference type="NCBIfam" id="TIGR03399">
    <property type="entry name" value="RNA_3prim_cycl"/>
    <property type="match status" value="1"/>
</dbReference>
<dbReference type="GO" id="GO:0003963">
    <property type="term" value="F:RNA-3'-phosphate cyclase activity"/>
    <property type="evidence" value="ECO:0007669"/>
    <property type="project" value="UniProtKB-EC"/>
</dbReference>
<dbReference type="SUPFAM" id="SSF52913">
    <property type="entry name" value="RNA 3'-terminal phosphate cyclase, RPTC, insert domain"/>
    <property type="match status" value="1"/>
</dbReference>
<feature type="domain" description="Thioredoxin" evidence="10">
    <location>
        <begin position="367"/>
        <end position="514"/>
    </location>
</feature>
<dbReference type="Proteomes" id="UP000663852">
    <property type="component" value="Unassembled WGS sequence"/>
</dbReference>
<dbReference type="InterPro" id="IPR029071">
    <property type="entry name" value="Ubiquitin-like_domsf"/>
</dbReference>
<dbReference type="Gene3D" id="3.10.20.90">
    <property type="entry name" value="Phosphatidylinositol 3-kinase Catalytic Subunit, Chain A, domain 1"/>
    <property type="match status" value="1"/>
</dbReference>
<dbReference type="Pfam" id="PF01137">
    <property type="entry name" value="RTC"/>
    <property type="match status" value="1"/>
</dbReference>
<dbReference type="InterPro" id="IPR036249">
    <property type="entry name" value="Thioredoxin-like_sf"/>
</dbReference>
<dbReference type="PANTHER" id="PTHR11096:SF0">
    <property type="entry name" value="RNA 3'-TERMINAL PHOSPHATE CYCLASE"/>
    <property type="match status" value="1"/>
</dbReference>
<protein>
    <recommendedName>
        <fullName evidence="3">RNA 3'-terminal phosphate cyclase</fullName>
        <ecNumber evidence="2">6.5.1.4</ecNumber>
    </recommendedName>
    <alternativeName>
        <fullName evidence="7">RNA terminal phosphate cyclase domain-containing protein 1</fullName>
    </alternativeName>
</protein>
<evidence type="ECO:0000256" key="5">
    <source>
        <dbReference type="ARBA" id="ARBA00022741"/>
    </source>
</evidence>
<dbReference type="InterPro" id="IPR037136">
    <property type="entry name" value="RNA3'_phos_cyclase_dom_sf"/>
</dbReference>
<evidence type="ECO:0000313" key="11">
    <source>
        <dbReference type="EMBL" id="CAF0727968.1"/>
    </source>
</evidence>
<dbReference type="Gene3D" id="3.65.10.20">
    <property type="entry name" value="RNA 3'-terminal phosphate cyclase domain"/>
    <property type="match status" value="1"/>
</dbReference>
<dbReference type="PANTHER" id="PTHR11096">
    <property type="entry name" value="RNA 3' TERMINAL PHOSPHATE CYCLASE"/>
    <property type="match status" value="1"/>
</dbReference>
<dbReference type="InterPro" id="IPR000228">
    <property type="entry name" value="RNA3'_term_phos_cyc"/>
</dbReference>
<keyword evidence="4" id="KW-0436">Ligase</keyword>
<evidence type="ECO:0000256" key="8">
    <source>
        <dbReference type="ARBA" id="ARBA00045867"/>
    </source>
</evidence>
<evidence type="ECO:0000259" key="9">
    <source>
        <dbReference type="PROSITE" id="PS50033"/>
    </source>
</evidence>
<dbReference type="PROSITE" id="PS01287">
    <property type="entry name" value="RTC"/>
    <property type="match status" value="1"/>
</dbReference>
<evidence type="ECO:0000256" key="2">
    <source>
        <dbReference type="ARBA" id="ARBA00012725"/>
    </source>
</evidence>
<comment type="caution">
    <text evidence="11">The sequence shown here is derived from an EMBL/GenBank/DDBJ whole genome shotgun (WGS) entry which is preliminary data.</text>
</comment>
<dbReference type="Pfam" id="PF00085">
    <property type="entry name" value="Thioredoxin"/>
    <property type="match status" value="1"/>
</dbReference>
<name>A0A813MW29_ADIRI</name>
<dbReference type="GO" id="GO:0006396">
    <property type="term" value="P:RNA processing"/>
    <property type="evidence" value="ECO:0007669"/>
    <property type="project" value="InterPro"/>
</dbReference>
<dbReference type="PROSITE" id="PS50033">
    <property type="entry name" value="UBX"/>
    <property type="match status" value="1"/>
</dbReference>
<dbReference type="PRINTS" id="PR00421">
    <property type="entry name" value="THIOREDOXIN"/>
</dbReference>
<evidence type="ECO:0000256" key="1">
    <source>
        <dbReference type="ARBA" id="ARBA00009206"/>
    </source>
</evidence>
<sequence>MRFCNTLFRLLSSPSIYSNNSSRLNRTLKKLSKMAQQTANQSNLITIDGSYLEGGGQILRNSTALSVLLDIPIRVEKIRAGRAQGGLRPQHLTGIQLLAQLSEAKLHNGNIGATEIYFTPKTIKGGNYLADTKTAGSVCLMMQTAIPCLLFANGSSQLRLLGGTNADFAPEIDYYSMVFQPIAKRFNFGFDMNLVRRGYYPRGGGEVRITVNPVDQLVAADLTDFGQIKRFFGRAFVSGTLPKRIAHEMAEAAKNLIHKQYAKEISVEIEVVKEPDNMATGSATGIIVGAETTTGCILGASALGKREVPAHEVGTQATQDLLEDLSSQACVDRHLQDQLIIIMALATGHSKIRSGPLTDHTKTAIAVAELLTKTKFTVTEVSNSAATNTHNSAFIIECDGIGHRRIVHMPVKEINDGDLKKELEKAGDKLVLIDFFATWCGPCKKVAPTIEKLSESHPNAVFLKVDVDQCETEARQYEISAMPTFVFIRSSKELERIRGADVDAIEKTLAKHYKATAAFGGEGHSMLETSTASAAVTTETDRERLEKAAQELFGKPSKEQTMTTLRLRLPDISTPVNIRLSTDRTLNEVRHLLCNTISSFETNPFEFMEPPAMKIKPEDEAKTISEAKLTNAVLTVKKISV</sequence>
<dbReference type="GO" id="GO:0000166">
    <property type="term" value="F:nucleotide binding"/>
    <property type="evidence" value="ECO:0007669"/>
    <property type="project" value="UniProtKB-KW"/>
</dbReference>
<evidence type="ECO:0000256" key="7">
    <source>
        <dbReference type="ARBA" id="ARBA00032543"/>
    </source>
</evidence>
<comment type="catalytic activity">
    <reaction evidence="6">
        <text>a 3'-end 3'-phospho-ribonucleotide-RNA + ATP = a 3'-end 2',3'-cyclophospho-ribonucleotide-RNA + AMP + diphosphate</text>
        <dbReference type="Rhea" id="RHEA:23976"/>
        <dbReference type="Rhea" id="RHEA-COMP:10463"/>
        <dbReference type="Rhea" id="RHEA-COMP:10464"/>
        <dbReference type="ChEBI" id="CHEBI:30616"/>
        <dbReference type="ChEBI" id="CHEBI:33019"/>
        <dbReference type="ChEBI" id="CHEBI:83062"/>
        <dbReference type="ChEBI" id="CHEBI:83064"/>
        <dbReference type="ChEBI" id="CHEBI:456215"/>
        <dbReference type="EC" id="6.5.1.4"/>
    </reaction>
</comment>
<dbReference type="AlphaFoldDB" id="A0A813MW29"/>
<dbReference type="OrthoDB" id="25029at2759"/>
<proteinExistence type="inferred from homology"/>
<dbReference type="Gene3D" id="3.40.30.10">
    <property type="entry name" value="Glutaredoxin"/>
    <property type="match status" value="1"/>
</dbReference>
<dbReference type="PROSITE" id="PS00194">
    <property type="entry name" value="THIOREDOXIN_1"/>
    <property type="match status" value="1"/>
</dbReference>
<evidence type="ECO:0000256" key="3">
    <source>
        <dbReference type="ARBA" id="ARBA00021428"/>
    </source>
</evidence>
<dbReference type="SUPFAM" id="SSF52833">
    <property type="entry name" value="Thioredoxin-like"/>
    <property type="match status" value="1"/>
</dbReference>
<dbReference type="InterPro" id="IPR023797">
    <property type="entry name" value="RNA3'_phos_cyclase_dom"/>
</dbReference>
<dbReference type="FunFam" id="3.30.360.20:FF:000002">
    <property type="entry name" value="RNA terminal phosphate cyclase-like 1"/>
    <property type="match status" value="1"/>
</dbReference>
<evidence type="ECO:0000259" key="10">
    <source>
        <dbReference type="PROSITE" id="PS51352"/>
    </source>
</evidence>
<dbReference type="InterPro" id="IPR001012">
    <property type="entry name" value="UBX_dom"/>
</dbReference>
<dbReference type="HAMAP" id="MF_00200">
    <property type="entry name" value="RTC"/>
    <property type="match status" value="1"/>
</dbReference>
<evidence type="ECO:0000256" key="6">
    <source>
        <dbReference type="ARBA" id="ARBA00024481"/>
    </source>
</evidence>
<comment type="function">
    <text evidence="8">Catalyzes the conversion of 3'-phosphate to a 2',3'-cyclic phosphodiester at the end of RNA. The mechanism of action of the enzyme occurs in 3 steps: (A) adenylation of the enzyme by ATP; (B) transfer of adenylate to an RNA-N3'P to produce RNA-N3'PP5'A; (C) and attack of the adjacent 2'-hydroxyl on the 3'-phosphorus in the diester linkage to produce the cyclic end product. Likely functions in some aspects of cellular RNA processing. Function plays an important role in regulating axon regeneration by inhibiting central nervous system (CNS) axon regeneration following optic nerve injury.</text>
</comment>
<dbReference type="InterPro" id="IPR013791">
    <property type="entry name" value="RNA3'-term_phos_cycl_insert"/>
</dbReference>
<comment type="similarity">
    <text evidence="1">Belongs to the RNA 3'-terminal cyclase family. Type 1 subfamily.</text>
</comment>
<evidence type="ECO:0000256" key="4">
    <source>
        <dbReference type="ARBA" id="ARBA00022598"/>
    </source>
</evidence>
<feature type="domain" description="UBX" evidence="9">
    <location>
        <begin position="558"/>
        <end position="637"/>
    </location>
</feature>
<dbReference type="InterPro" id="IPR017937">
    <property type="entry name" value="Thioredoxin_CS"/>
</dbReference>
<dbReference type="InterPro" id="IPR013766">
    <property type="entry name" value="Thioredoxin_domain"/>
</dbReference>
<organism evidence="11 12">
    <name type="scientific">Adineta ricciae</name>
    <name type="common">Rotifer</name>
    <dbReference type="NCBI Taxonomy" id="249248"/>
    <lineage>
        <taxon>Eukaryota</taxon>
        <taxon>Metazoa</taxon>
        <taxon>Spiralia</taxon>
        <taxon>Gnathifera</taxon>
        <taxon>Rotifera</taxon>
        <taxon>Eurotatoria</taxon>
        <taxon>Bdelloidea</taxon>
        <taxon>Adinetida</taxon>
        <taxon>Adinetidae</taxon>
        <taxon>Adineta</taxon>
    </lineage>
</organism>
<dbReference type="EMBL" id="CAJNOJ010000002">
    <property type="protein sequence ID" value="CAF0727968.1"/>
    <property type="molecule type" value="Genomic_DNA"/>
</dbReference>
<reference evidence="11" key="1">
    <citation type="submission" date="2021-02" db="EMBL/GenBank/DDBJ databases">
        <authorList>
            <person name="Nowell W R."/>
        </authorList>
    </citation>
    <scope>NUCLEOTIDE SEQUENCE</scope>
</reference>
<evidence type="ECO:0000313" key="12">
    <source>
        <dbReference type="Proteomes" id="UP000663852"/>
    </source>
</evidence>